<evidence type="ECO:0000256" key="3">
    <source>
        <dbReference type="ARBA" id="ARBA00022884"/>
    </source>
</evidence>
<dbReference type="InterPro" id="IPR000504">
    <property type="entry name" value="RRM_dom"/>
</dbReference>
<dbReference type="AlphaFoldDB" id="A0A835SRK3"/>
<dbReference type="InterPro" id="IPR035979">
    <property type="entry name" value="RBD_domain_sf"/>
</dbReference>
<feature type="domain" description="RRM" evidence="5">
    <location>
        <begin position="374"/>
        <end position="444"/>
    </location>
</feature>
<evidence type="ECO:0000256" key="1">
    <source>
        <dbReference type="ARBA" id="ARBA00022553"/>
    </source>
</evidence>
<dbReference type="Pfam" id="PF15519">
    <property type="entry name" value="RBM39linker"/>
    <property type="match status" value="1"/>
</dbReference>
<evidence type="ECO:0000313" key="7">
    <source>
        <dbReference type="Proteomes" id="UP000650467"/>
    </source>
</evidence>
<organism evidence="6 7">
    <name type="scientific">Chlamydomonas incerta</name>
    <dbReference type="NCBI Taxonomy" id="51695"/>
    <lineage>
        <taxon>Eukaryota</taxon>
        <taxon>Viridiplantae</taxon>
        <taxon>Chlorophyta</taxon>
        <taxon>core chlorophytes</taxon>
        <taxon>Chlorophyceae</taxon>
        <taxon>CS clade</taxon>
        <taxon>Chlamydomonadales</taxon>
        <taxon>Chlamydomonadaceae</taxon>
        <taxon>Chlamydomonas</taxon>
    </lineage>
</organism>
<keyword evidence="7" id="KW-1185">Reference proteome</keyword>
<dbReference type="InterPro" id="IPR029123">
    <property type="entry name" value="RBM39_linker"/>
</dbReference>
<sequence length="455" mass="48250">MERGHKRPRSQTPPEVRMAREKEKELRELERATRTIFVFNLSLKAEERDLFQFFSKVGRVVDIRLITDKNSKKSRGLAYVEFARVEEVLAAVGLTGQPLKGQPVMIKASEAEKNMAWEAAQQQKQCTQAAAQQLLASVSGSAHATVMHSGHSNYNACWLNVSGLHPDLGDAEVSQLFAPFGQLRAVHVIRDVTGQNTGSAHLHYGTTDAAARAMAHWHGRKLMECLLTVVAGTGPVAASATGAAGLLPGMMQGGGMAAAVAPSAGAAAAVTSVQGAVITTGELDEDDEGGGIKMSAQGRVALMSRLAGSLGMRTPATHVTAAGLPAAMPAPGQITVDSALLMKQGVLGPSSPITTPCLLLKNMFDPAGQGAGPGELAALAAEVEADVRDEGSRFGEVVHVWVDARSKGFVYLRYVSTQAAEAAHRALHGRWYGGRQIVAEYQFAQAYNTHFKLPK</sequence>
<protein>
    <recommendedName>
        <fullName evidence="5">RRM domain-containing protein</fullName>
    </recommendedName>
</protein>
<dbReference type="Proteomes" id="UP000650467">
    <property type="component" value="Unassembled WGS sequence"/>
</dbReference>
<keyword evidence="2" id="KW-0677">Repeat</keyword>
<comment type="caution">
    <text evidence="6">The sequence shown here is derived from an EMBL/GenBank/DDBJ whole genome shotgun (WGS) entry which is preliminary data.</text>
</comment>
<proteinExistence type="predicted"/>
<reference evidence="6" key="1">
    <citation type="journal article" date="2020" name="bioRxiv">
        <title>Comparative genomics of Chlamydomonas.</title>
        <authorList>
            <person name="Craig R.J."/>
            <person name="Hasan A.R."/>
            <person name="Ness R.W."/>
            <person name="Keightley P.D."/>
        </authorList>
    </citation>
    <scope>NUCLEOTIDE SEQUENCE</scope>
    <source>
        <strain evidence="6">SAG 7.73</strain>
    </source>
</reference>
<dbReference type="Pfam" id="PF00076">
    <property type="entry name" value="RRM_1"/>
    <property type="match status" value="3"/>
</dbReference>
<dbReference type="InterPro" id="IPR012677">
    <property type="entry name" value="Nucleotide-bd_a/b_plait_sf"/>
</dbReference>
<dbReference type="EMBL" id="JAEHOC010000023">
    <property type="protein sequence ID" value="KAG2431904.1"/>
    <property type="molecule type" value="Genomic_DNA"/>
</dbReference>
<dbReference type="CDD" id="cd00590">
    <property type="entry name" value="RRM_SF"/>
    <property type="match status" value="1"/>
</dbReference>
<dbReference type="NCBIfam" id="TIGR01622">
    <property type="entry name" value="SF-CC1"/>
    <property type="match status" value="1"/>
</dbReference>
<dbReference type="SUPFAM" id="SSF54928">
    <property type="entry name" value="RNA-binding domain, RBD"/>
    <property type="match status" value="2"/>
</dbReference>
<keyword evidence="1" id="KW-0597">Phosphoprotein</keyword>
<dbReference type="SMART" id="SM00360">
    <property type="entry name" value="RRM"/>
    <property type="match status" value="3"/>
</dbReference>
<keyword evidence="3 4" id="KW-0694">RNA-binding</keyword>
<dbReference type="OrthoDB" id="8123449at2759"/>
<feature type="domain" description="RRM" evidence="5">
    <location>
        <begin position="34"/>
        <end position="111"/>
    </location>
</feature>
<evidence type="ECO:0000313" key="6">
    <source>
        <dbReference type="EMBL" id="KAG2431904.1"/>
    </source>
</evidence>
<dbReference type="CDD" id="cd12283">
    <property type="entry name" value="RRM1_RBM39_like"/>
    <property type="match status" value="1"/>
</dbReference>
<dbReference type="PROSITE" id="PS50102">
    <property type="entry name" value="RRM"/>
    <property type="match status" value="3"/>
</dbReference>
<dbReference type="GO" id="GO:0006397">
    <property type="term" value="P:mRNA processing"/>
    <property type="evidence" value="ECO:0007669"/>
    <property type="project" value="InterPro"/>
</dbReference>
<dbReference type="PANTHER" id="PTHR48036">
    <property type="entry name" value="SPLICING FACTOR (PAD-1), PUTATIVE (AFU_ORTHOLOGUE AFUA_1G15810)-RELATED"/>
    <property type="match status" value="1"/>
</dbReference>
<feature type="domain" description="RRM" evidence="5">
    <location>
        <begin position="157"/>
        <end position="234"/>
    </location>
</feature>
<dbReference type="GO" id="GO:0005634">
    <property type="term" value="C:nucleus"/>
    <property type="evidence" value="ECO:0007669"/>
    <property type="project" value="InterPro"/>
</dbReference>
<accession>A0A835SRK3</accession>
<dbReference type="GO" id="GO:0003723">
    <property type="term" value="F:RNA binding"/>
    <property type="evidence" value="ECO:0007669"/>
    <property type="project" value="UniProtKB-UniRule"/>
</dbReference>
<name>A0A835SRK3_CHLIN</name>
<dbReference type="Gene3D" id="3.30.70.330">
    <property type="match status" value="3"/>
</dbReference>
<evidence type="ECO:0000256" key="4">
    <source>
        <dbReference type="PROSITE-ProRule" id="PRU00176"/>
    </source>
</evidence>
<gene>
    <name evidence="6" type="ORF">HXX76_009395</name>
</gene>
<dbReference type="InterPro" id="IPR006509">
    <property type="entry name" value="RBM39_SF"/>
</dbReference>
<evidence type="ECO:0000256" key="2">
    <source>
        <dbReference type="ARBA" id="ARBA00022737"/>
    </source>
</evidence>
<dbReference type="CDD" id="cd12285">
    <property type="entry name" value="RRM3_RBM39_like"/>
    <property type="match status" value="1"/>
</dbReference>
<evidence type="ECO:0000259" key="5">
    <source>
        <dbReference type="PROSITE" id="PS50102"/>
    </source>
</evidence>